<dbReference type="InterPro" id="IPR000873">
    <property type="entry name" value="AMP-dep_synth/lig_dom"/>
</dbReference>
<dbReference type="PROSITE" id="PS00455">
    <property type="entry name" value="AMP_BINDING"/>
    <property type="match status" value="1"/>
</dbReference>
<dbReference type="Gene3D" id="3.30.300.30">
    <property type="match status" value="1"/>
</dbReference>
<gene>
    <name evidence="3" type="ORF">SAMN04489812_1526</name>
</gene>
<dbReference type="Pfam" id="PF00501">
    <property type="entry name" value="AMP-binding"/>
    <property type="match status" value="1"/>
</dbReference>
<evidence type="ECO:0000313" key="4">
    <source>
        <dbReference type="Proteomes" id="UP000199103"/>
    </source>
</evidence>
<dbReference type="EMBL" id="LT629772">
    <property type="protein sequence ID" value="SDS31282.1"/>
    <property type="molecule type" value="Genomic_DNA"/>
</dbReference>
<keyword evidence="4" id="KW-1185">Reference proteome</keyword>
<evidence type="ECO:0000259" key="1">
    <source>
        <dbReference type="Pfam" id="PF00501"/>
    </source>
</evidence>
<feature type="domain" description="AMP-binding enzyme C-terminal" evidence="2">
    <location>
        <begin position="428"/>
        <end position="503"/>
    </location>
</feature>
<proteinExistence type="predicted"/>
<evidence type="ECO:0000313" key="3">
    <source>
        <dbReference type="EMBL" id="SDS31282.1"/>
    </source>
</evidence>
<dbReference type="PANTHER" id="PTHR43767:SF1">
    <property type="entry name" value="NONRIBOSOMAL PEPTIDE SYNTHASE PES1 (EUROFUNG)-RELATED"/>
    <property type="match status" value="1"/>
</dbReference>
<evidence type="ECO:0000259" key="2">
    <source>
        <dbReference type="Pfam" id="PF13193"/>
    </source>
</evidence>
<sequence>MRTQPEPYWTSGLHRALQQQPDGIATIQGDRQRTFAEQADRVARLAGGLRGLGVGDGVRVGLLALNSDRTVETILAIPWADGVFNLIDTMRAPFEIAPMLAESDTEILFVDDAFAAVVPEVRRGWPRLRAVIHLGDEPTPDGMIDYEALIAGSSPAEDANRGGDALAGLVHTGGTTSAPKTVMHTHRAMLTMIMTMGLTNPDFIRPGTRQLQLTPISHVSGVGSVLMQSQFGNTLVPFPRFDPAVVLEAIEKHRITAVFIVPPMLQRVVDHPDIERSELSSVRNIMYGASPITEQLLQRASARFPQAGFAQLYGLSESLSFTMSTPEDHRRPGPQRRSGGRAMLHTELRVVDADDNDLPTGTAGEILLRGPGLMRGYWDAPDATADALRGGWMHTGDVGYLDEHGYLYIVDRLKDVVIVDGDNVHSPEVENVLASHPDVAACAVIGVPDDTTGERVHAVVVARAGSEPDTAQLHKHCGALLPDFKVPQSWELAAALPLSPTGKVLKRELRARYWTGLDRQVN</sequence>
<dbReference type="SUPFAM" id="SSF56801">
    <property type="entry name" value="Acetyl-CoA synthetase-like"/>
    <property type="match status" value="1"/>
</dbReference>
<protein>
    <submittedName>
        <fullName evidence="3">Acyl-CoA synthetase (AMP-forming)/AMP-acid ligase II</fullName>
    </submittedName>
</protein>
<dbReference type="AlphaFoldDB" id="A0A1H1R6C4"/>
<dbReference type="InterPro" id="IPR045851">
    <property type="entry name" value="AMP-bd_C_sf"/>
</dbReference>
<accession>A0A1H1R6C4</accession>
<dbReference type="OrthoDB" id="9803968at2"/>
<dbReference type="InterPro" id="IPR025110">
    <property type="entry name" value="AMP-bd_C"/>
</dbReference>
<keyword evidence="3" id="KW-0436">Ligase</keyword>
<dbReference type="STRING" id="630515.SAMN04489812_1526"/>
<organism evidence="3 4">
    <name type="scientific">Microlunatus soli</name>
    <dbReference type="NCBI Taxonomy" id="630515"/>
    <lineage>
        <taxon>Bacteria</taxon>
        <taxon>Bacillati</taxon>
        <taxon>Actinomycetota</taxon>
        <taxon>Actinomycetes</taxon>
        <taxon>Propionibacteriales</taxon>
        <taxon>Propionibacteriaceae</taxon>
        <taxon>Microlunatus</taxon>
    </lineage>
</organism>
<feature type="domain" description="AMP-dependent synthetase/ligase" evidence="1">
    <location>
        <begin position="14"/>
        <end position="378"/>
    </location>
</feature>
<dbReference type="Proteomes" id="UP000199103">
    <property type="component" value="Chromosome I"/>
</dbReference>
<name>A0A1H1R6C4_9ACTN</name>
<dbReference type="GO" id="GO:0016878">
    <property type="term" value="F:acid-thiol ligase activity"/>
    <property type="evidence" value="ECO:0007669"/>
    <property type="project" value="UniProtKB-ARBA"/>
</dbReference>
<dbReference type="InterPro" id="IPR020845">
    <property type="entry name" value="AMP-binding_CS"/>
</dbReference>
<reference evidence="3 4" key="1">
    <citation type="submission" date="2016-10" db="EMBL/GenBank/DDBJ databases">
        <authorList>
            <person name="de Groot N.N."/>
        </authorList>
    </citation>
    <scope>NUCLEOTIDE SEQUENCE [LARGE SCALE GENOMIC DNA]</scope>
    <source>
        <strain evidence="3 4">DSM 21800</strain>
    </source>
</reference>
<dbReference type="Gene3D" id="3.40.50.12780">
    <property type="entry name" value="N-terminal domain of ligase-like"/>
    <property type="match status" value="1"/>
</dbReference>
<dbReference type="InterPro" id="IPR050237">
    <property type="entry name" value="ATP-dep_AMP-bd_enzyme"/>
</dbReference>
<dbReference type="Pfam" id="PF13193">
    <property type="entry name" value="AMP-binding_C"/>
    <property type="match status" value="1"/>
</dbReference>
<dbReference type="PANTHER" id="PTHR43767">
    <property type="entry name" value="LONG-CHAIN-FATTY-ACID--COA LIGASE"/>
    <property type="match status" value="1"/>
</dbReference>
<dbReference type="RefSeq" id="WP_091522392.1">
    <property type="nucleotide sequence ID" value="NZ_LT629772.1"/>
</dbReference>
<dbReference type="InterPro" id="IPR042099">
    <property type="entry name" value="ANL_N_sf"/>
</dbReference>